<dbReference type="InterPro" id="IPR036155">
    <property type="entry name" value="Crypto/Photolyase_N_sf"/>
</dbReference>
<dbReference type="Gene3D" id="1.10.579.10">
    <property type="entry name" value="DNA Cyclobutane Dipyrimidine Photolyase, subunit A, domain 3"/>
    <property type="match status" value="1"/>
</dbReference>
<name>A0ABY6KWG1_9ARAC</name>
<dbReference type="Pfam" id="PF00875">
    <property type="entry name" value="DNA_photolyase"/>
    <property type="match status" value="1"/>
</dbReference>
<dbReference type="PROSITE" id="PS51645">
    <property type="entry name" value="PHR_CRY_ALPHA_BETA"/>
    <property type="match status" value="1"/>
</dbReference>
<dbReference type="SUPFAM" id="SSF52425">
    <property type="entry name" value="Cryptochrome/photolyase, N-terminal domain"/>
    <property type="match status" value="1"/>
</dbReference>
<protein>
    <submittedName>
        <fullName evidence="2">Phr</fullName>
    </submittedName>
</protein>
<dbReference type="InterPro" id="IPR052219">
    <property type="entry name" value="Photolyase_Class-2"/>
</dbReference>
<proteinExistence type="predicted"/>
<accession>A0ABY6KWG1</accession>
<evidence type="ECO:0000313" key="2">
    <source>
        <dbReference type="EMBL" id="UYV73197.1"/>
    </source>
</evidence>
<dbReference type="EMBL" id="CP092872">
    <property type="protein sequence ID" value="UYV73197.1"/>
    <property type="molecule type" value="Genomic_DNA"/>
</dbReference>
<evidence type="ECO:0000259" key="1">
    <source>
        <dbReference type="PROSITE" id="PS51645"/>
    </source>
</evidence>
<dbReference type="PANTHER" id="PTHR10211">
    <property type="entry name" value="DEOXYRIBODIPYRIMIDINE PHOTOLYASE"/>
    <property type="match status" value="1"/>
</dbReference>
<dbReference type="InterPro" id="IPR036134">
    <property type="entry name" value="Crypto/Photolyase_FAD-like_sf"/>
</dbReference>
<reference evidence="2 3" key="1">
    <citation type="submission" date="2022-01" db="EMBL/GenBank/DDBJ databases">
        <title>A chromosomal length assembly of Cordylochernes scorpioides.</title>
        <authorList>
            <person name="Zeh D."/>
            <person name="Zeh J."/>
        </authorList>
    </citation>
    <scope>NUCLEOTIDE SEQUENCE [LARGE SCALE GENOMIC DNA]</scope>
    <source>
        <strain evidence="2">IN4F17</strain>
        <tissue evidence="2">Whole Body</tissue>
    </source>
</reference>
<sequence length="362" mass="40834">MADNWAFLYAQKIAKKLKCPLHVCKDGLRQDVVQECQQLSISFHLLTGAAPTVLPPLLKSLRAGGLVTDFSPLRPHTQDLASVLAALPSDVAVCQVDAHNVVPCWEASTKQEYAAKTLRPRLLSHLPEFLTHFPTVEPHPFPPLVKLKNVLQCEMCAGHISAQRCVLTALQQAAKHRQAVEAYMEQVVIRKELTDNFCFYNPNYDQIDGGSVTIHVPQDSEKTSWFYIFLSLGIALYTSTSNSLYCYDASQPSMFACKVSEKTMDINNYTWEMNTCLQCRPSTSGHDNHENVMFQKVLVRDGLMHNFLRMYWAKKILEWTSSPEEALDIAIFLNDHYQLDGCDPNGFVGKWLPHKGNNTMLA</sequence>
<dbReference type="PANTHER" id="PTHR10211:SF0">
    <property type="entry name" value="DEOXYRIBODIPYRIMIDINE PHOTO-LYASE"/>
    <property type="match status" value="1"/>
</dbReference>
<dbReference type="Proteomes" id="UP001235939">
    <property type="component" value="Chromosome 10"/>
</dbReference>
<dbReference type="SUPFAM" id="SSF48173">
    <property type="entry name" value="Cryptochrome/photolyase FAD-binding domain"/>
    <property type="match status" value="2"/>
</dbReference>
<gene>
    <name evidence="2" type="ORF">LAZ67_10002164</name>
</gene>
<feature type="domain" description="Photolyase/cryptochrome alpha/beta" evidence="1">
    <location>
        <begin position="1"/>
        <end position="104"/>
    </location>
</feature>
<evidence type="ECO:0000313" key="3">
    <source>
        <dbReference type="Proteomes" id="UP001235939"/>
    </source>
</evidence>
<organism evidence="2 3">
    <name type="scientific">Cordylochernes scorpioides</name>
    <dbReference type="NCBI Taxonomy" id="51811"/>
    <lineage>
        <taxon>Eukaryota</taxon>
        <taxon>Metazoa</taxon>
        <taxon>Ecdysozoa</taxon>
        <taxon>Arthropoda</taxon>
        <taxon>Chelicerata</taxon>
        <taxon>Arachnida</taxon>
        <taxon>Pseudoscorpiones</taxon>
        <taxon>Cheliferoidea</taxon>
        <taxon>Chernetidae</taxon>
        <taxon>Cordylochernes</taxon>
    </lineage>
</organism>
<dbReference type="InterPro" id="IPR006050">
    <property type="entry name" value="DNA_photolyase_N"/>
</dbReference>
<keyword evidence="3" id="KW-1185">Reference proteome</keyword>
<dbReference type="Gene3D" id="1.25.40.80">
    <property type="match status" value="2"/>
</dbReference>
<dbReference type="Gene3D" id="3.40.50.620">
    <property type="entry name" value="HUPs"/>
    <property type="match status" value="1"/>
</dbReference>
<dbReference type="InterPro" id="IPR014729">
    <property type="entry name" value="Rossmann-like_a/b/a_fold"/>
</dbReference>